<reference evidence="2 3" key="1">
    <citation type="submission" date="2016-10" db="EMBL/GenBank/DDBJ databases">
        <authorList>
            <person name="de Groot N.N."/>
        </authorList>
    </citation>
    <scope>NUCLEOTIDE SEQUENCE [LARGE SCALE GENOMIC DNA]</scope>
    <source>
        <strain evidence="2 3">DSM 44993</strain>
    </source>
</reference>
<dbReference type="RefSeq" id="WP_143086130.1">
    <property type="nucleotide sequence ID" value="NZ_FOEF01000002.1"/>
</dbReference>
<proteinExistence type="predicted"/>
<dbReference type="EMBL" id="FOEF01000002">
    <property type="protein sequence ID" value="SEO82177.1"/>
    <property type="molecule type" value="Genomic_DNA"/>
</dbReference>
<name>A0A1H8SUB2_9PSEU</name>
<dbReference type="Proteomes" id="UP000198582">
    <property type="component" value="Unassembled WGS sequence"/>
</dbReference>
<evidence type="ECO:0000313" key="3">
    <source>
        <dbReference type="Proteomes" id="UP000198582"/>
    </source>
</evidence>
<sequence>MSEPRRDASRNGPERSPEELARLLKAKARSAAVGALREGLEEIEGQYGQHVADEVAGLVDVTGVFAGLDDHAAGTGADSKDDDGPWELKSLSAR</sequence>
<dbReference type="OrthoDB" id="3638555at2"/>
<dbReference type="STRING" id="394193.SAMN04489732_102284"/>
<gene>
    <name evidence="2" type="ORF">SAMN04489732_102284</name>
</gene>
<feature type="region of interest" description="Disordered" evidence="1">
    <location>
        <begin position="69"/>
        <end position="94"/>
    </location>
</feature>
<keyword evidence="3" id="KW-1185">Reference proteome</keyword>
<evidence type="ECO:0000313" key="2">
    <source>
        <dbReference type="EMBL" id="SEO82177.1"/>
    </source>
</evidence>
<dbReference type="AlphaFoldDB" id="A0A1H8SUB2"/>
<feature type="compositionally biased region" description="Basic and acidic residues" evidence="1">
    <location>
        <begin position="69"/>
        <end position="83"/>
    </location>
</feature>
<organism evidence="2 3">
    <name type="scientific">Amycolatopsis saalfeldensis</name>
    <dbReference type="NCBI Taxonomy" id="394193"/>
    <lineage>
        <taxon>Bacteria</taxon>
        <taxon>Bacillati</taxon>
        <taxon>Actinomycetota</taxon>
        <taxon>Actinomycetes</taxon>
        <taxon>Pseudonocardiales</taxon>
        <taxon>Pseudonocardiaceae</taxon>
        <taxon>Amycolatopsis</taxon>
    </lineage>
</organism>
<protein>
    <submittedName>
        <fullName evidence="2">Uncharacterized protein</fullName>
    </submittedName>
</protein>
<evidence type="ECO:0000256" key="1">
    <source>
        <dbReference type="SAM" id="MobiDB-lite"/>
    </source>
</evidence>
<accession>A0A1H8SUB2</accession>